<name>A0A8H6FX62_9LECA</name>
<evidence type="ECO:0000256" key="1">
    <source>
        <dbReference type="SAM" id="MobiDB-lite"/>
    </source>
</evidence>
<evidence type="ECO:0000313" key="2">
    <source>
        <dbReference type="EMBL" id="KAF6236363.1"/>
    </source>
</evidence>
<sequence length="72" mass="8529">MKRDKELRGTVEQLEDTRILYEHNTVLKLCDDIIDIVTTSKDEDDEDKDNEDEDDEDEDDDDEDDDDGIRHE</sequence>
<reference evidence="2 3" key="1">
    <citation type="journal article" date="2020" name="Genomics">
        <title>Complete, high-quality genomes from long-read metagenomic sequencing of two wolf lichen thalli reveals enigmatic genome architecture.</title>
        <authorList>
            <person name="McKenzie S.K."/>
            <person name="Walston R.F."/>
            <person name="Allen J.L."/>
        </authorList>
    </citation>
    <scope>NUCLEOTIDE SEQUENCE [LARGE SCALE GENOMIC DNA]</scope>
    <source>
        <strain evidence="2">WasteWater2</strain>
    </source>
</reference>
<comment type="caution">
    <text evidence="2">The sequence shown here is derived from an EMBL/GenBank/DDBJ whole genome shotgun (WGS) entry which is preliminary data.</text>
</comment>
<dbReference type="RefSeq" id="XP_037165709.1">
    <property type="nucleotide sequence ID" value="XM_037307371.1"/>
</dbReference>
<gene>
    <name evidence="2" type="ORF">HO173_005454</name>
</gene>
<protein>
    <submittedName>
        <fullName evidence="2">Uncharacterized protein</fullName>
    </submittedName>
</protein>
<evidence type="ECO:0000313" key="3">
    <source>
        <dbReference type="Proteomes" id="UP000578531"/>
    </source>
</evidence>
<organism evidence="2 3">
    <name type="scientific">Letharia columbiana</name>
    <dbReference type="NCBI Taxonomy" id="112416"/>
    <lineage>
        <taxon>Eukaryota</taxon>
        <taxon>Fungi</taxon>
        <taxon>Dikarya</taxon>
        <taxon>Ascomycota</taxon>
        <taxon>Pezizomycotina</taxon>
        <taxon>Lecanoromycetes</taxon>
        <taxon>OSLEUM clade</taxon>
        <taxon>Lecanoromycetidae</taxon>
        <taxon>Lecanorales</taxon>
        <taxon>Lecanorineae</taxon>
        <taxon>Parmeliaceae</taxon>
        <taxon>Letharia</taxon>
    </lineage>
</organism>
<feature type="region of interest" description="Disordered" evidence="1">
    <location>
        <begin position="38"/>
        <end position="72"/>
    </location>
</feature>
<proteinExistence type="predicted"/>
<accession>A0A8H6FX62</accession>
<dbReference type="AlphaFoldDB" id="A0A8H6FX62"/>
<dbReference type="GeneID" id="59287117"/>
<keyword evidence="3" id="KW-1185">Reference proteome</keyword>
<feature type="compositionally biased region" description="Acidic residues" evidence="1">
    <location>
        <begin position="42"/>
        <end position="72"/>
    </location>
</feature>
<dbReference type="EMBL" id="JACCJC010000019">
    <property type="protein sequence ID" value="KAF6236363.1"/>
    <property type="molecule type" value="Genomic_DNA"/>
</dbReference>
<dbReference type="Proteomes" id="UP000578531">
    <property type="component" value="Unassembled WGS sequence"/>
</dbReference>